<evidence type="ECO:0000256" key="6">
    <source>
        <dbReference type="ARBA" id="ARBA00022692"/>
    </source>
</evidence>
<dbReference type="GO" id="GO:0015031">
    <property type="term" value="P:protein transport"/>
    <property type="evidence" value="ECO:0007669"/>
    <property type="project" value="UniProtKB-KW"/>
</dbReference>
<keyword evidence="9" id="KW-0472">Membrane</keyword>
<gene>
    <name evidence="11" type="ORF">NCTC13063_02086</name>
</gene>
<dbReference type="InterPro" id="IPR051045">
    <property type="entry name" value="TonB-dependent_transducer"/>
</dbReference>
<sequence>MENKRSTRLLLGLVLAFSLLLAGLEYTSSPTDSDMDSEMFEDLVQDMEVVPNDRKDMISAVSAPASHAVTARVKPVEAAVSSPEKLNPNTGTQPVGDGGGAVDAAKVTEALPQTAADDEKAKDFRIVQQLPEFPGGWVEFMKWLTKNLKYPSQAQSQRIQGQVVVTFIVNKDGSVADIRIPHPTTPVLDSEVLRVMRMMPKWKPGVDNDKPCRTMMAIPVVFNL</sequence>
<name>A0AAQ1ZJ19_9BACT</name>
<keyword evidence="8" id="KW-1133">Transmembrane helix</keyword>
<comment type="subcellular location">
    <subcellularLocation>
        <location evidence="1">Cell inner membrane</location>
        <topology evidence="1">Single-pass membrane protein</topology>
        <orientation evidence="1">Periplasmic side</orientation>
    </subcellularLocation>
</comment>
<dbReference type="GO" id="GO:0055085">
    <property type="term" value="P:transmembrane transport"/>
    <property type="evidence" value="ECO:0007669"/>
    <property type="project" value="InterPro"/>
</dbReference>
<dbReference type="PRINTS" id="PR01374">
    <property type="entry name" value="TONBPROTEIN"/>
</dbReference>
<dbReference type="Gene3D" id="3.30.1150.10">
    <property type="match status" value="1"/>
</dbReference>
<dbReference type="NCBIfam" id="TIGR01352">
    <property type="entry name" value="tonB_Cterm"/>
    <property type="match status" value="1"/>
</dbReference>
<dbReference type="InterPro" id="IPR006260">
    <property type="entry name" value="TonB/TolA_C"/>
</dbReference>
<accession>A0AAQ1ZJ19</accession>
<dbReference type="Proteomes" id="UP000255283">
    <property type="component" value="Unassembled WGS sequence"/>
</dbReference>
<dbReference type="SUPFAM" id="SSF74653">
    <property type="entry name" value="TolA/TonB C-terminal domain"/>
    <property type="match status" value="1"/>
</dbReference>
<evidence type="ECO:0000313" key="12">
    <source>
        <dbReference type="Proteomes" id="UP000255283"/>
    </source>
</evidence>
<evidence type="ECO:0000313" key="11">
    <source>
        <dbReference type="EMBL" id="SUB80789.1"/>
    </source>
</evidence>
<dbReference type="GO" id="GO:0098797">
    <property type="term" value="C:plasma membrane protein complex"/>
    <property type="evidence" value="ECO:0007669"/>
    <property type="project" value="TreeGrafter"/>
</dbReference>
<keyword evidence="5" id="KW-0997">Cell inner membrane</keyword>
<keyword evidence="4" id="KW-1003">Cell membrane</keyword>
<dbReference type="GO" id="GO:0030288">
    <property type="term" value="C:outer membrane-bounded periplasmic space"/>
    <property type="evidence" value="ECO:0007669"/>
    <property type="project" value="InterPro"/>
</dbReference>
<evidence type="ECO:0000259" key="10">
    <source>
        <dbReference type="PROSITE" id="PS52015"/>
    </source>
</evidence>
<feature type="domain" description="TonB C-terminal" evidence="10">
    <location>
        <begin position="135"/>
        <end position="224"/>
    </location>
</feature>
<organism evidence="11 12">
    <name type="scientific">Segatella buccae</name>
    <dbReference type="NCBI Taxonomy" id="28126"/>
    <lineage>
        <taxon>Bacteria</taxon>
        <taxon>Pseudomonadati</taxon>
        <taxon>Bacteroidota</taxon>
        <taxon>Bacteroidia</taxon>
        <taxon>Bacteroidales</taxon>
        <taxon>Prevotellaceae</taxon>
        <taxon>Segatella</taxon>
    </lineage>
</organism>
<dbReference type="EMBL" id="UGTJ01000001">
    <property type="protein sequence ID" value="SUB80789.1"/>
    <property type="molecule type" value="Genomic_DNA"/>
</dbReference>
<proteinExistence type="inferred from homology"/>
<dbReference type="InterPro" id="IPR037682">
    <property type="entry name" value="TonB_C"/>
</dbReference>
<keyword evidence="3" id="KW-0813">Transport</keyword>
<evidence type="ECO:0000256" key="8">
    <source>
        <dbReference type="ARBA" id="ARBA00022989"/>
    </source>
</evidence>
<evidence type="ECO:0000256" key="5">
    <source>
        <dbReference type="ARBA" id="ARBA00022519"/>
    </source>
</evidence>
<evidence type="ECO:0000256" key="3">
    <source>
        <dbReference type="ARBA" id="ARBA00022448"/>
    </source>
</evidence>
<comment type="caution">
    <text evidence="11">The sequence shown here is derived from an EMBL/GenBank/DDBJ whole genome shotgun (WGS) entry which is preliminary data.</text>
</comment>
<evidence type="ECO:0000256" key="7">
    <source>
        <dbReference type="ARBA" id="ARBA00022927"/>
    </source>
</evidence>
<dbReference type="Pfam" id="PF03544">
    <property type="entry name" value="TonB_C"/>
    <property type="match status" value="1"/>
</dbReference>
<dbReference type="GO" id="GO:0015891">
    <property type="term" value="P:siderophore transport"/>
    <property type="evidence" value="ECO:0007669"/>
    <property type="project" value="InterPro"/>
</dbReference>
<protein>
    <submittedName>
        <fullName evidence="11">TonB family C-terminal domain</fullName>
    </submittedName>
</protein>
<keyword evidence="7" id="KW-0653">Protein transport</keyword>
<dbReference type="GO" id="GO:0031992">
    <property type="term" value="F:energy transducer activity"/>
    <property type="evidence" value="ECO:0007669"/>
    <property type="project" value="InterPro"/>
</dbReference>
<dbReference type="PANTHER" id="PTHR33446">
    <property type="entry name" value="PROTEIN TONB-RELATED"/>
    <property type="match status" value="1"/>
</dbReference>
<keyword evidence="6" id="KW-0812">Transmembrane</keyword>
<reference evidence="11 12" key="1">
    <citation type="submission" date="2018-06" db="EMBL/GenBank/DDBJ databases">
        <authorList>
            <consortium name="Pathogen Informatics"/>
            <person name="Doyle S."/>
        </authorList>
    </citation>
    <scope>NUCLEOTIDE SEQUENCE [LARGE SCALE GENOMIC DNA]</scope>
    <source>
        <strain evidence="11 12">NCTC13063</strain>
    </source>
</reference>
<dbReference type="InterPro" id="IPR003538">
    <property type="entry name" value="TonB"/>
</dbReference>
<dbReference type="PROSITE" id="PS52015">
    <property type="entry name" value="TONB_CTD"/>
    <property type="match status" value="1"/>
</dbReference>
<evidence type="ECO:0000256" key="9">
    <source>
        <dbReference type="ARBA" id="ARBA00023136"/>
    </source>
</evidence>
<dbReference type="PANTHER" id="PTHR33446:SF2">
    <property type="entry name" value="PROTEIN TONB"/>
    <property type="match status" value="1"/>
</dbReference>
<evidence type="ECO:0000256" key="2">
    <source>
        <dbReference type="ARBA" id="ARBA00006555"/>
    </source>
</evidence>
<dbReference type="AlphaFoldDB" id="A0AAQ1ZJ19"/>
<evidence type="ECO:0000256" key="4">
    <source>
        <dbReference type="ARBA" id="ARBA00022475"/>
    </source>
</evidence>
<comment type="similarity">
    <text evidence="2">Belongs to the TonB family.</text>
</comment>
<evidence type="ECO:0000256" key="1">
    <source>
        <dbReference type="ARBA" id="ARBA00004383"/>
    </source>
</evidence>